<proteinExistence type="predicted"/>
<sequence length="298" mass="33071">MWMFIGLLSFVAMFVFLIMSLVAKIKKTGKAKKMLLSAVGCFVLLIAAISFDGPSKNQPATTQVSEDNKEEKKDEEKAKEEEKSESEKAAEEEAEKKAKEEAAAKKAEEDAAKRKAKDEAKLKAEQKAKAKAEAEAKKKAEEEAKAKAVAEAEAKKKSEAEKPENVLKKAVVKALGKKSNRDLDKVTKVSVNEQSGAVTVQFAGDDNFSEKMIVSGIKMDIEKVLEAVRKSKINYKELNISVTFSMVDKLGNAKESEVVSLVYYKETIDKINFDNFLYDNVFDITDIPPFIHPAFRVD</sequence>
<dbReference type="RefSeq" id="WP_071156256.1">
    <property type="nucleotide sequence ID" value="NZ_MBRJ01000008.1"/>
</dbReference>
<reference evidence="3 4" key="1">
    <citation type="submission" date="2016-07" db="EMBL/GenBank/DDBJ databases">
        <title>Bacillus oceanisediminis whole genome.</title>
        <authorList>
            <person name="Pal Y."/>
            <person name="Verma A."/>
            <person name="Mual P."/>
            <person name="Srinivasan K."/>
        </authorList>
    </citation>
    <scope>NUCLEOTIDE SEQUENCE [LARGE SCALE GENOMIC DNA]</scope>
    <source>
        <strain evidence="3 4">Bhandara28</strain>
    </source>
</reference>
<feature type="transmembrane region" description="Helical" evidence="2">
    <location>
        <begin position="6"/>
        <end position="23"/>
    </location>
</feature>
<evidence type="ECO:0008006" key="5">
    <source>
        <dbReference type="Google" id="ProtNLM"/>
    </source>
</evidence>
<keyword evidence="4" id="KW-1185">Reference proteome</keyword>
<name>A0ABX3CX99_9BACI</name>
<organism evidence="3 4">
    <name type="scientific">Cytobacillus oceanisediminis</name>
    <dbReference type="NCBI Taxonomy" id="665099"/>
    <lineage>
        <taxon>Bacteria</taxon>
        <taxon>Bacillati</taxon>
        <taxon>Bacillota</taxon>
        <taxon>Bacilli</taxon>
        <taxon>Bacillales</taxon>
        <taxon>Bacillaceae</taxon>
        <taxon>Cytobacillus</taxon>
    </lineage>
</organism>
<protein>
    <recommendedName>
        <fullName evidence="5">Colicin import membrane protein</fullName>
    </recommendedName>
</protein>
<comment type="caution">
    <text evidence="3">The sequence shown here is derived from an EMBL/GenBank/DDBJ whole genome shotgun (WGS) entry which is preliminary data.</text>
</comment>
<keyword evidence="2" id="KW-1133">Transmembrane helix</keyword>
<keyword evidence="2" id="KW-0812">Transmembrane</keyword>
<accession>A0ABX3CX99</accession>
<feature type="compositionally biased region" description="Basic and acidic residues" evidence="1">
    <location>
        <begin position="66"/>
        <end position="120"/>
    </location>
</feature>
<keyword evidence="2" id="KW-0472">Membrane</keyword>
<evidence type="ECO:0000313" key="3">
    <source>
        <dbReference type="EMBL" id="OHX49938.1"/>
    </source>
</evidence>
<evidence type="ECO:0000256" key="1">
    <source>
        <dbReference type="SAM" id="MobiDB-lite"/>
    </source>
</evidence>
<dbReference type="Proteomes" id="UP000180194">
    <property type="component" value="Unassembled WGS sequence"/>
</dbReference>
<feature type="region of interest" description="Disordered" evidence="1">
    <location>
        <begin position="54"/>
        <end position="120"/>
    </location>
</feature>
<feature type="transmembrane region" description="Helical" evidence="2">
    <location>
        <begin position="35"/>
        <end position="51"/>
    </location>
</feature>
<evidence type="ECO:0000313" key="4">
    <source>
        <dbReference type="Proteomes" id="UP000180194"/>
    </source>
</evidence>
<dbReference type="EMBL" id="MBRJ01000008">
    <property type="protein sequence ID" value="OHX49938.1"/>
    <property type="molecule type" value="Genomic_DNA"/>
</dbReference>
<feature type="compositionally biased region" description="Polar residues" evidence="1">
    <location>
        <begin position="55"/>
        <end position="65"/>
    </location>
</feature>
<gene>
    <name evidence="3" type="ORF">BBV17_10605</name>
</gene>
<evidence type="ECO:0000256" key="2">
    <source>
        <dbReference type="SAM" id="Phobius"/>
    </source>
</evidence>